<protein>
    <submittedName>
        <fullName evidence="1">Uncharacterized protein</fullName>
    </submittedName>
</protein>
<evidence type="ECO:0000313" key="2">
    <source>
        <dbReference type="Proteomes" id="UP001311915"/>
    </source>
</evidence>
<organism evidence="1 2">
    <name type="scientific">Solanum pinnatisectum</name>
    <name type="common">tansyleaf nightshade</name>
    <dbReference type="NCBI Taxonomy" id="50273"/>
    <lineage>
        <taxon>Eukaryota</taxon>
        <taxon>Viridiplantae</taxon>
        <taxon>Streptophyta</taxon>
        <taxon>Embryophyta</taxon>
        <taxon>Tracheophyta</taxon>
        <taxon>Spermatophyta</taxon>
        <taxon>Magnoliopsida</taxon>
        <taxon>eudicotyledons</taxon>
        <taxon>Gunneridae</taxon>
        <taxon>Pentapetalae</taxon>
        <taxon>asterids</taxon>
        <taxon>lamiids</taxon>
        <taxon>Solanales</taxon>
        <taxon>Solanaceae</taxon>
        <taxon>Solanoideae</taxon>
        <taxon>Solaneae</taxon>
        <taxon>Solanum</taxon>
    </lineage>
</organism>
<dbReference type="EMBL" id="JAWPEI010000004">
    <property type="protein sequence ID" value="KAK4729945.1"/>
    <property type="molecule type" value="Genomic_DNA"/>
</dbReference>
<proteinExistence type="predicted"/>
<reference evidence="1 2" key="1">
    <citation type="submission" date="2023-10" db="EMBL/GenBank/DDBJ databases">
        <title>Genome-Wide Identification Analysis in wild type Solanum Pinnatisectum Reveals Some Genes Defensing Phytophthora Infestans.</title>
        <authorList>
            <person name="Sun C."/>
        </authorList>
    </citation>
    <scope>NUCLEOTIDE SEQUENCE [LARGE SCALE GENOMIC DNA]</scope>
    <source>
        <strain evidence="1">LQN</strain>
        <tissue evidence="1">Leaf</tissue>
    </source>
</reference>
<comment type="caution">
    <text evidence="1">The sequence shown here is derived from an EMBL/GenBank/DDBJ whole genome shotgun (WGS) entry which is preliminary data.</text>
</comment>
<gene>
    <name evidence="1" type="ORF">R3W88_022933</name>
</gene>
<keyword evidence="2" id="KW-1185">Reference proteome</keyword>
<sequence length="140" mass="15561">MPRSVRDRLRDQFSKLEQGPMTASEFGAWHPSYFYFALMDGSCRAQGAQCSVRGPPVLFSSLLDRICGCQFEDESLVALRDRVLAGDAKQATLDSDGVLRFDGRLCVSRAGGLIQLILSEAHDSRYSIHSGTAKMYHDLR</sequence>
<dbReference type="Proteomes" id="UP001311915">
    <property type="component" value="Unassembled WGS sequence"/>
</dbReference>
<accession>A0AAV9LZ20</accession>
<name>A0AAV9LZ20_9SOLN</name>
<evidence type="ECO:0000313" key="1">
    <source>
        <dbReference type="EMBL" id="KAK4729945.1"/>
    </source>
</evidence>
<dbReference type="AlphaFoldDB" id="A0AAV9LZ20"/>